<sequence>MAEINIGGVTFKGGKIFGVLIALSTAVGALYGGFEVYKRYLDMEEKINEFVAPDLSGFDKKIELSKAEMDKRLELIEQELDMIKTEMSMILEEVSLLASTAKELKDDLKADLRQMDGDIRHITEIVNDVEDRQKEDNRELLDEMKLLEESLDLKINKALNNPLSGMSAKSK</sequence>
<proteinExistence type="predicted"/>
<dbReference type="EMBL" id="KY052838">
    <property type="protein sequence ID" value="ASF00477.1"/>
    <property type="molecule type" value="Genomic_DNA"/>
</dbReference>
<keyword evidence="2" id="KW-0472">Membrane</keyword>
<reference evidence="3" key="2">
    <citation type="journal article" date="2017" name="Nat. Commun.">
        <title>Single-virus genomics reveals hidden cosmopolitan and abundant viruses.</title>
        <authorList>
            <person name="Martinez-Hernandez F."/>
            <person name="Fornas O."/>
            <person name="Lluesma Gomez M."/>
            <person name="Bolduc B."/>
            <person name="de la Cruz Pena M.J."/>
            <person name="Martinez J.M."/>
            <person name="Anton J."/>
            <person name="Gasol J.M."/>
            <person name="Rosselli R."/>
            <person name="Rodriguez-Valera F."/>
            <person name="Sullivan M.B."/>
            <person name="Acinas S.G."/>
            <person name="Martinez-Garcia M."/>
        </authorList>
    </citation>
    <scope>NUCLEOTIDE SEQUENCE</scope>
</reference>
<reference evidence="3" key="1">
    <citation type="submission" date="2016-10" db="EMBL/GenBank/DDBJ databases">
        <authorList>
            <person name="Varghese N."/>
        </authorList>
    </citation>
    <scope>NUCLEOTIDE SEQUENCE</scope>
</reference>
<feature type="coiled-coil region" evidence="1">
    <location>
        <begin position="130"/>
        <end position="157"/>
    </location>
</feature>
<evidence type="ECO:0000256" key="1">
    <source>
        <dbReference type="SAM" id="Coils"/>
    </source>
</evidence>
<evidence type="ECO:0000313" key="3">
    <source>
        <dbReference type="EMBL" id="ASF00477.1"/>
    </source>
</evidence>
<organism evidence="3">
    <name type="scientific">uncultured virus</name>
    <dbReference type="NCBI Taxonomy" id="340016"/>
    <lineage>
        <taxon>Viruses</taxon>
        <taxon>environmental samples</taxon>
    </lineage>
</organism>
<dbReference type="EMBL" id="KY052838">
    <property type="protein sequence ID" value="ASF00502.1"/>
    <property type="molecule type" value="Genomic_DNA"/>
</dbReference>
<accession>A0A218MMF8</accession>
<feature type="transmembrane region" description="Helical" evidence="2">
    <location>
        <begin position="16"/>
        <end position="37"/>
    </location>
</feature>
<feature type="coiled-coil region" evidence="1">
    <location>
        <begin position="66"/>
        <end position="93"/>
    </location>
</feature>
<protein>
    <submittedName>
        <fullName evidence="3">Uncharacterized protein</fullName>
    </submittedName>
</protein>
<keyword evidence="2" id="KW-1133">Transmembrane helix</keyword>
<name>A0A218MMF8_9VIRU</name>
<keyword evidence="2" id="KW-0812">Transmembrane</keyword>
<evidence type="ECO:0000256" key="2">
    <source>
        <dbReference type="SAM" id="Phobius"/>
    </source>
</evidence>
<keyword evidence="1" id="KW-0175">Coiled coil</keyword>